<accession>A0A814N587</accession>
<dbReference type="Gene3D" id="3.40.50.410">
    <property type="entry name" value="von Willebrand factor, type A domain"/>
    <property type="match status" value="1"/>
</dbReference>
<dbReference type="PROSITE" id="PS50234">
    <property type="entry name" value="VWFA"/>
    <property type="match status" value="1"/>
</dbReference>
<organism evidence="2 4">
    <name type="scientific">Rotaria sordida</name>
    <dbReference type="NCBI Taxonomy" id="392033"/>
    <lineage>
        <taxon>Eukaryota</taxon>
        <taxon>Metazoa</taxon>
        <taxon>Spiralia</taxon>
        <taxon>Gnathifera</taxon>
        <taxon>Rotifera</taxon>
        <taxon>Eurotatoria</taxon>
        <taxon>Bdelloidea</taxon>
        <taxon>Philodinida</taxon>
        <taxon>Philodinidae</taxon>
        <taxon>Rotaria</taxon>
    </lineage>
</organism>
<dbReference type="EMBL" id="CAJNOL010001423">
    <property type="protein sequence ID" value="CAF1356527.1"/>
    <property type="molecule type" value="Genomic_DNA"/>
</dbReference>
<feature type="domain" description="VWFA" evidence="1">
    <location>
        <begin position="1"/>
        <end position="141"/>
    </location>
</feature>
<dbReference type="AlphaFoldDB" id="A0A814N587"/>
<sequence>MNTDDKLHLVQYNSVSSVVFENAHDQQAMLKALHRLYPSGGTNLMAGLDQVIPLLKKYSDRSTVKRFFILSDGQINEGVTDHKLLLNEITTIKNTYDVTICSFGIGYDFDETLMTNIADYGSGDYFFIKGAESMEKVVGIAYQGFQNLMGIDAYLKVTTKYDTQIVDVYGYDIKEEQIIPIGNLRYNDMMNILLETKVKITKELLEKPEIDFMIVELWMTDVTDRLPKLVASKTLLFSLSRVDKELNELNEIVQRLIELQKIQRREKEVTELLREQRVDDAFDLSQLLAAQAKEAQTKLADVTVCDDDLESLEYAQRKAKTMVRRATEMANTFQTESKNSAKLAMVHDYYRQLNDKHSDAHDDL</sequence>
<gene>
    <name evidence="3" type="ORF">JXQ802_LOCUS32384</name>
    <name evidence="2" type="ORF">PYM288_LOCUS18994</name>
</gene>
<comment type="caution">
    <text evidence="2">The sequence shown here is derived from an EMBL/GenBank/DDBJ whole genome shotgun (WGS) entry which is preliminary data.</text>
</comment>
<evidence type="ECO:0000259" key="1">
    <source>
        <dbReference type="PROSITE" id="PS50234"/>
    </source>
</evidence>
<dbReference type="SUPFAM" id="SSF53300">
    <property type="entry name" value="vWA-like"/>
    <property type="match status" value="1"/>
</dbReference>
<dbReference type="Proteomes" id="UP000663870">
    <property type="component" value="Unassembled WGS sequence"/>
</dbReference>
<dbReference type="Proteomes" id="UP000663854">
    <property type="component" value="Unassembled WGS sequence"/>
</dbReference>
<reference evidence="2" key="1">
    <citation type="submission" date="2021-02" db="EMBL/GenBank/DDBJ databases">
        <authorList>
            <person name="Nowell W R."/>
        </authorList>
    </citation>
    <scope>NUCLEOTIDE SEQUENCE</scope>
</reference>
<evidence type="ECO:0000313" key="3">
    <source>
        <dbReference type="EMBL" id="CAF1356527.1"/>
    </source>
</evidence>
<keyword evidence="5" id="KW-1185">Reference proteome</keyword>
<dbReference type="InterPro" id="IPR036465">
    <property type="entry name" value="vWFA_dom_sf"/>
</dbReference>
<evidence type="ECO:0000313" key="5">
    <source>
        <dbReference type="Proteomes" id="UP000663870"/>
    </source>
</evidence>
<dbReference type="InterPro" id="IPR002035">
    <property type="entry name" value="VWF_A"/>
</dbReference>
<protein>
    <recommendedName>
        <fullName evidence="1">VWFA domain-containing protein</fullName>
    </recommendedName>
</protein>
<evidence type="ECO:0000313" key="2">
    <source>
        <dbReference type="EMBL" id="CAF1087366.1"/>
    </source>
</evidence>
<dbReference type="EMBL" id="CAJNOH010000609">
    <property type="protein sequence ID" value="CAF1087366.1"/>
    <property type="molecule type" value="Genomic_DNA"/>
</dbReference>
<dbReference type="Pfam" id="PF13519">
    <property type="entry name" value="VWA_2"/>
    <property type="match status" value="1"/>
</dbReference>
<evidence type="ECO:0000313" key="4">
    <source>
        <dbReference type="Proteomes" id="UP000663854"/>
    </source>
</evidence>
<proteinExistence type="predicted"/>
<name>A0A814N587_9BILA</name>